<dbReference type="Proteomes" id="UP000812270">
    <property type="component" value="Unassembled WGS sequence"/>
</dbReference>
<sequence>MRLLILVVCSFATLFAASAFGQDSSLKARLPKIDSILPGNGLNNIGNQVSSDAIKKKVLASGKVVMEPVSELESKIKLFDKNTIVKPGEIGLTASYNYLYDTSAAFNGIRGVAAYDVSLGASIVNMPFNLHLKGNDGLYTYDQTPLNDFYKFNFDHTKYMDILRAKVLEKISAEKIMAAGMNRINAIRAEYEQSLNKEIAAIKGEYEKKYNRVLQLPSQSNSLSGNDLSSLRSKIIPDSVYNKYSQSAMQYQELLKSGTGNGKDSLKAIAFQKAKGDVEQYEALQKIYGKITAYKDKFENNKLVKELRSNLPLNSSNIKSYLSDPSNLKSAIENNAEISGLQKLFMSVSRLDVGQNPVQSGDFGFKNVVNNGINTEFQTKSKTFGFIYGRNNTSSQWLQQGLTSAVSDYSSMTGLKFGSAPGSAVQQNISLNFFDFNNNVTDRNKILGIRSTDLLPTARHKDAVISYHTSFGWGLKNKVDFDLSKSFGSYQNNFSSDTIVSNKTALSNKGMSDIGGKVNYEGEVFKTDVNVFVKKVGLGYNNPGNVNLRRGESQVGLSLGRKFYKQKINVRFATDFRKQKFDPNNNYFYTSFNTKFQLGYKFNRNSRVNLTYQRTGYNTQMIDEKSNKGFTSRLQADGSYGYKLFNKRILNNVVVSNQKQNIPTVDTANYRNSSLMIMHTSSVVLGKNILSLSLLMNKAKSQDYLFSTSMFNAETNYSYSIQKLRMASGIGYYSNAGWNQQLGLKQQLSTQLLEKLNIDFEIGYKKAVKVIRTEFANQLFGSAIIHYTL</sequence>
<evidence type="ECO:0000313" key="2">
    <source>
        <dbReference type="EMBL" id="MBV4358907.1"/>
    </source>
</evidence>
<keyword evidence="3" id="KW-1185">Reference proteome</keyword>
<evidence type="ECO:0000313" key="3">
    <source>
        <dbReference type="Proteomes" id="UP000812270"/>
    </source>
</evidence>
<organism evidence="2 3">
    <name type="scientific">Pinibacter aurantiacus</name>
    <dbReference type="NCBI Taxonomy" id="2851599"/>
    <lineage>
        <taxon>Bacteria</taxon>
        <taxon>Pseudomonadati</taxon>
        <taxon>Bacteroidota</taxon>
        <taxon>Chitinophagia</taxon>
        <taxon>Chitinophagales</taxon>
        <taxon>Chitinophagaceae</taxon>
        <taxon>Pinibacter</taxon>
    </lineage>
</organism>
<protein>
    <recommendedName>
        <fullName evidence="4">Outer membrane protein beta-barrel domain-containing protein</fullName>
    </recommendedName>
</protein>
<evidence type="ECO:0008006" key="4">
    <source>
        <dbReference type="Google" id="ProtNLM"/>
    </source>
</evidence>
<dbReference type="AlphaFoldDB" id="A0A9E2W8Z1"/>
<evidence type="ECO:0000256" key="1">
    <source>
        <dbReference type="SAM" id="SignalP"/>
    </source>
</evidence>
<accession>A0A9E2W8Z1</accession>
<reference evidence="2" key="1">
    <citation type="submission" date="2021-06" db="EMBL/GenBank/DDBJ databases">
        <authorList>
            <person name="Huq M.A."/>
        </authorList>
    </citation>
    <scope>NUCLEOTIDE SEQUENCE</scope>
    <source>
        <strain evidence="2">MAH-26</strain>
    </source>
</reference>
<name>A0A9E2W8Z1_9BACT</name>
<dbReference type="RefSeq" id="WP_217792635.1">
    <property type="nucleotide sequence ID" value="NZ_JAHSPG010000013.1"/>
</dbReference>
<feature type="signal peptide" evidence="1">
    <location>
        <begin position="1"/>
        <end position="21"/>
    </location>
</feature>
<proteinExistence type="predicted"/>
<keyword evidence="1" id="KW-0732">Signal</keyword>
<comment type="caution">
    <text evidence="2">The sequence shown here is derived from an EMBL/GenBank/DDBJ whole genome shotgun (WGS) entry which is preliminary data.</text>
</comment>
<feature type="chain" id="PRO_5039645527" description="Outer membrane protein beta-barrel domain-containing protein" evidence="1">
    <location>
        <begin position="22"/>
        <end position="789"/>
    </location>
</feature>
<dbReference type="EMBL" id="JAHSPG010000013">
    <property type="protein sequence ID" value="MBV4358907.1"/>
    <property type="molecule type" value="Genomic_DNA"/>
</dbReference>
<gene>
    <name evidence="2" type="ORF">KTO63_17200</name>
</gene>